<evidence type="ECO:0000313" key="2">
    <source>
        <dbReference type="EMBL" id="SHJ55144.1"/>
    </source>
</evidence>
<keyword evidence="3" id="KW-1185">Reference proteome</keyword>
<accession>A0A1M6K888</accession>
<organism evidence="2 3">
    <name type="scientific">Tangfeifania diversioriginum</name>
    <dbReference type="NCBI Taxonomy" id="1168035"/>
    <lineage>
        <taxon>Bacteria</taxon>
        <taxon>Pseudomonadati</taxon>
        <taxon>Bacteroidota</taxon>
        <taxon>Bacteroidia</taxon>
        <taxon>Marinilabiliales</taxon>
        <taxon>Prolixibacteraceae</taxon>
        <taxon>Tangfeifania</taxon>
    </lineage>
</organism>
<sequence length="73" mass="8133">MKAIILAASIFYVLCLTLSNYIGISIKPNQVDSITTPKIIKHKPSDFPRPAVKPNPKSEKETLNTPKPLDKEE</sequence>
<dbReference type="STRING" id="1168035.SAMN05444280_12272"/>
<name>A0A1M6K888_9BACT</name>
<dbReference type="AlphaFoldDB" id="A0A1M6K888"/>
<gene>
    <name evidence="2" type="ORF">SAMN05444280_12272</name>
</gene>
<dbReference type="OrthoDB" id="1123510at2"/>
<protein>
    <submittedName>
        <fullName evidence="2">Uncharacterized protein</fullName>
    </submittedName>
</protein>
<proteinExistence type="predicted"/>
<dbReference type="Proteomes" id="UP000184050">
    <property type="component" value="Unassembled WGS sequence"/>
</dbReference>
<evidence type="ECO:0000256" key="1">
    <source>
        <dbReference type="SAM" id="MobiDB-lite"/>
    </source>
</evidence>
<feature type="region of interest" description="Disordered" evidence="1">
    <location>
        <begin position="41"/>
        <end position="73"/>
    </location>
</feature>
<reference evidence="2 3" key="1">
    <citation type="submission" date="2016-11" db="EMBL/GenBank/DDBJ databases">
        <authorList>
            <person name="Jaros S."/>
            <person name="Januszkiewicz K."/>
            <person name="Wedrychowicz H."/>
        </authorList>
    </citation>
    <scope>NUCLEOTIDE SEQUENCE [LARGE SCALE GENOMIC DNA]</scope>
    <source>
        <strain evidence="2 3">DSM 27063</strain>
    </source>
</reference>
<feature type="compositionally biased region" description="Basic and acidic residues" evidence="1">
    <location>
        <begin position="56"/>
        <end position="73"/>
    </location>
</feature>
<evidence type="ECO:0000313" key="3">
    <source>
        <dbReference type="Proteomes" id="UP000184050"/>
    </source>
</evidence>
<dbReference type="EMBL" id="FQZE01000022">
    <property type="protein sequence ID" value="SHJ55144.1"/>
    <property type="molecule type" value="Genomic_DNA"/>
</dbReference>